<dbReference type="Pfam" id="PF11148">
    <property type="entry name" value="DUF2922"/>
    <property type="match status" value="1"/>
</dbReference>
<sequence length="70" mass="7673">MAKRLVMTFVTAQGTNTSLSLDEPKEGLTEAEVRTVMQSIITQNVFNTTKGDLAEIKSAEIITTTEEILI</sequence>
<organism evidence="1 2">
    <name type="scientific">Sedimentibacter saalensis</name>
    <dbReference type="NCBI Taxonomy" id="130788"/>
    <lineage>
        <taxon>Bacteria</taxon>
        <taxon>Bacillati</taxon>
        <taxon>Bacillota</taxon>
        <taxon>Tissierellia</taxon>
        <taxon>Sedimentibacter</taxon>
    </lineage>
</organism>
<accession>A0A562J882</accession>
<keyword evidence="2" id="KW-1185">Reference proteome</keyword>
<protein>
    <recommendedName>
        <fullName evidence="3">DUF2922 family protein</fullName>
    </recommendedName>
</protein>
<dbReference type="RefSeq" id="WP_019230371.1">
    <property type="nucleotide sequence ID" value="NZ_DAMBUX010000033.1"/>
</dbReference>
<evidence type="ECO:0000313" key="2">
    <source>
        <dbReference type="Proteomes" id="UP000315343"/>
    </source>
</evidence>
<dbReference type="InterPro" id="IPR021321">
    <property type="entry name" value="DUF2922"/>
</dbReference>
<gene>
    <name evidence="1" type="ORF">LY60_02303</name>
</gene>
<dbReference type="OrthoDB" id="9795264at2"/>
<proteinExistence type="predicted"/>
<dbReference type="Proteomes" id="UP000315343">
    <property type="component" value="Unassembled WGS sequence"/>
</dbReference>
<comment type="caution">
    <text evidence="1">The sequence shown here is derived from an EMBL/GenBank/DDBJ whole genome shotgun (WGS) entry which is preliminary data.</text>
</comment>
<name>A0A562J882_9FIRM</name>
<dbReference type="AlphaFoldDB" id="A0A562J882"/>
<reference evidence="1 2" key="1">
    <citation type="submission" date="2019-07" db="EMBL/GenBank/DDBJ databases">
        <title>Genomic Encyclopedia of Type Strains, Phase I: the one thousand microbial genomes (KMG-I) project.</title>
        <authorList>
            <person name="Kyrpides N."/>
        </authorList>
    </citation>
    <scope>NUCLEOTIDE SEQUENCE [LARGE SCALE GENOMIC DNA]</scope>
    <source>
        <strain evidence="1 2">DSM 13558</strain>
    </source>
</reference>
<evidence type="ECO:0000313" key="1">
    <source>
        <dbReference type="EMBL" id="TWH79327.1"/>
    </source>
</evidence>
<dbReference type="EMBL" id="VLKH01000006">
    <property type="protein sequence ID" value="TWH79327.1"/>
    <property type="molecule type" value="Genomic_DNA"/>
</dbReference>
<evidence type="ECO:0008006" key="3">
    <source>
        <dbReference type="Google" id="ProtNLM"/>
    </source>
</evidence>